<reference evidence="12" key="1">
    <citation type="submission" date="2022-12" db="EMBL/GenBank/DDBJ databases">
        <authorList>
            <person name="Webb A."/>
        </authorList>
    </citation>
    <scope>NUCLEOTIDE SEQUENCE</scope>
    <source>
        <strain evidence="12">Pf2</strain>
    </source>
</reference>
<dbReference type="PANTHER" id="PTHR42648:SF11">
    <property type="entry name" value="TRANSPOSON TY4-P GAG-POL POLYPROTEIN"/>
    <property type="match status" value="1"/>
</dbReference>
<feature type="region of interest" description="Disordered" evidence="10">
    <location>
        <begin position="189"/>
        <end position="231"/>
    </location>
</feature>
<keyword evidence="9" id="KW-0233">DNA recombination</keyword>
<dbReference type="AlphaFoldDB" id="A0AAV0SWZ3"/>
<evidence type="ECO:0000256" key="2">
    <source>
        <dbReference type="ARBA" id="ARBA00022723"/>
    </source>
</evidence>
<dbReference type="SUPFAM" id="SSF53098">
    <property type="entry name" value="Ribonuclease H-like"/>
    <property type="match status" value="1"/>
</dbReference>
<name>A0AAV0SWZ3_9STRA</name>
<dbReference type="Pfam" id="PF14223">
    <property type="entry name" value="Retrotran_gag_2"/>
    <property type="match status" value="1"/>
</dbReference>
<feature type="compositionally biased region" description="Basic and acidic residues" evidence="10">
    <location>
        <begin position="214"/>
        <end position="224"/>
    </location>
</feature>
<dbReference type="GO" id="GO:0016787">
    <property type="term" value="F:hydrolase activity"/>
    <property type="evidence" value="ECO:0007669"/>
    <property type="project" value="UniProtKB-KW"/>
</dbReference>
<keyword evidence="1" id="KW-0540">Nuclease</keyword>
<evidence type="ECO:0000256" key="3">
    <source>
        <dbReference type="ARBA" id="ARBA00022759"/>
    </source>
</evidence>
<proteinExistence type="predicted"/>
<evidence type="ECO:0000256" key="4">
    <source>
        <dbReference type="ARBA" id="ARBA00022801"/>
    </source>
</evidence>
<dbReference type="InterPro" id="IPR036397">
    <property type="entry name" value="RNaseH_sf"/>
</dbReference>
<dbReference type="Gene3D" id="3.30.420.10">
    <property type="entry name" value="Ribonuclease H-like superfamily/Ribonuclease H"/>
    <property type="match status" value="1"/>
</dbReference>
<protein>
    <recommendedName>
        <fullName evidence="11">Integrase catalytic domain-containing protein</fullName>
    </recommendedName>
</protein>
<evidence type="ECO:0000256" key="5">
    <source>
        <dbReference type="ARBA" id="ARBA00022842"/>
    </source>
</evidence>
<gene>
    <name evidence="12" type="ORF">PFR002_LOCUS1737</name>
</gene>
<dbReference type="Proteomes" id="UP001159659">
    <property type="component" value="Unassembled WGS sequence"/>
</dbReference>
<dbReference type="InterPro" id="IPR012337">
    <property type="entry name" value="RNaseH-like_sf"/>
</dbReference>
<dbReference type="InterPro" id="IPR039537">
    <property type="entry name" value="Retrotran_Ty1/copia-like"/>
</dbReference>
<evidence type="ECO:0000259" key="11">
    <source>
        <dbReference type="PROSITE" id="PS50994"/>
    </source>
</evidence>
<dbReference type="Pfam" id="PF00665">
    <property type="entry name" value="rve"/>
    <property type="match status" value="1"/>
</dbReference>
<organism evidence="12 13">
    <name type="scientific">Peronospora farinosa</name>
    <dbReference type="NCBI Taxonomy" id="134698"/>
    <lineage>
        <taxon>Eukaryota</taxon>
        <taxon>Sar</taxon>
        <taxon>Stramenopiles</taxon>
        <taxon>Oomycota</taxon>
        <taxon>Peronosporomycetes</taxon>
        <taxon>Peronosporales</taxon>
        <taxon>Peronosporaceae</taxon>
        <taxon>Peronospora</taxon>
    </lineage>
</organism>
<keyword evidence="6" id="KW-0229">DNA integration</keyword>
<dbReference type="GO" id="GO:0003887">
    <property type="term" value="F:DNA-directed DNA polymerase activity"/>
    <property type="evidence" value="ECO:0007669"/>
    <property type="project" value="UniProtKB-KW"/>
</dbReference>
<dbReference type="GO" id="GO:0015074">
    <property type="term" value="P:DNA integration"/>
    <property type="evidence" value="ECO:0007669"/>
    <property type="project" value="UniProtKB-KW"/>
</dbReference>
<evidence type="ECO:0000256" key="10">
    <source>
        <dbReference type="SAM" id="MobiDB-lite"/>
    </source>
</evidence>
<dbReference type="GO" id="GO:0006310">
    <property type="term" value="P:DNA recombination"/>
    <property type="evidence" value="ECO:0007669"/>
    <property type="project" value="UniProtKB-KW"/>
</dbReference>
<keyword evidence="8" id="KW-0239">DNA-directed DNA polymerase</keyword>
<keyword evidence="5" id="KW-0460">Magnesium</keyword>
<comment type="caution">
    <text evidence="12">The sequence shown here is derived from an EMBL/GenBank/DDBJ whole genome shotgun (WGS) entry which is preliminary data.</text>
</comment>
<sequence>MSPNTLAPNDILTDDSYFMWEFNARMKLARKDLLDHVLIKPEPAVLRENPGWKVADMKALAVLVKLISSTYQCMVRECESAFEAWEVLKTFFAKKNLHNRVQLRKELHEFVMETGASLMDHLLKFDELCLKLGAAGDSMDDDEKLVLLLGSLSSEYDDMVRIIEAHSNVTLLDAKEMLRREYDTLQKRDKKETAFTAHAQRNEPRRFQSNRGHRGQEENRDRYQTSRKGKAHATVIKRVGKLFAWNVKQHITLEAHKAESSGAINDTSGLWHARLGHVSTKKIMQAMKSCDGISRVVASDGGVCDGCARGKMTNSPFSHISGSEVKTSRPLEVIHIDLMGPMNPKSKGGALYVLTFIDDYSRFVYVYLLAAKSQVFERFKAFRAMVEKQTDCKIKCIRSDNGGEYTNHRFNKYCADLGIIH</sequence>
<keyword evidence="8" id="KW-0548">Nucleotidyltransferase</keyword>
<dbReference type="GO" id="GO:0003964">
    <property type="term" value="F:RNA-directed DNA polymerase activity"/>
    <property type="evidence" value="ECO:0007669"/>
    <property type="project" value="UniProtKB-KW"/>
</dbReference>
<dbReference type="GO" id="GO:0003676">
    <property type="term" value="F:nucleic acid binding"/>
    <property type="evidence" value="ECO:0007669"/>
    <property type="project" value="InterPro"/>
</dbReference>
<feature type="domain" description="Integrase catalytic" evidence="11">
    <location>
        <begin position="326"/>
        <end position="421"/>
    </location>
</feature>
<keyword evidence="3" id="KW-0255">Endonuclease</keyword>
<evidence type="ECO:0000256" key="8">
    <source>
        <dbReference type="ARBA" id="ARBA00022932"/>
    </source>
</evidence>
<dbReference type="InterPro" id="IPR025724">
    <property type="entry name" value="GAG-pre-integrase_dom"/>
</dbReference>
<dbReference type="PROSITE" id="PS50994">
    <property type="entry name" value="INTEGRASE"/>
    <property type="match status" value="1"/>
</dbReference>
<keyword evidence="2" id="KW-0479">Metal-binding</keyword>
<evidence type="ECO:0000256" key="6">
    <source>
        <dbReference type="ARBA" id="ARBA00022908"/>
    </source>
</evidence>
<evidence type="ECO:0000313" key="13">
    <source>
        <dbReference type="Proteomes" id="UP001159659"/>
    </source>
</evidence>
<dbReference type="EMBL" id="CANTFK010000182">
    <property type="protein sequence ID" value="CAI5708035.1"/>
    <property type="molecule type" value="Genomic_DNA"/>
</dbReference>
<evidence type="ECO:0000256" key="1">
    <source>
        <dbReference type="ARBA" id="ARBA00022722"/>
    </source>
</evidence>
<evidence type="ECO:0000256" key="9">
    <source>
        <dbReference type="ARBA" id="ARBA00023172"/>
    </source>
</evidence>
<evidence type="ECO:0000313" key="12">
    <source>
        <dbReference type="EMBL" id="CAI5708035.1"/>
    </source>
</evidence>
<dbReference type="GO" id="GO:0046872">
    <property type="term" value="F:metal ion binding"/>
    <property type="evidence" value="ECO:0007669"/>
    <property type="project" value="UniProtKB-KW"/>
</dbReference>
<dbReference type="GO" id="GO:0004519">
    <property type="term" value="F:endonuclease activity"/>
    <property type="evidence" value="ECO:0007669"/>
    <property type="project" value="UniProtKB-KW"/>
</dbReference>
<accession>A0AAV0SWZ3</accession>
<evidence type="ECO:0000256" key="7">
    <source>
        <dbReference type="ARBA" id="ARBA00022918"/>
    </source>
</evidence>
<keyword evidence="7" id="KW-0695">RNA-directed DNA polymerase</keyword>
<keyword evidence="4" id="KW-0378">Hydrolase</keyword>
<dbReference type="InterPro" id="IPR001584">
    <property type="entry name" value="Integrase_cat-core"/>
</dbReference>
<dbReference type="PANTHER" id="PTHR42648">
    <property type="entry name" value="TRANSPOSASE, PUTATIVE-RELATED"/>
    <property type="match status" value="1"/>
</dbReference>
<dbReference type="Pfam" id="PF13976">
    <property type="entry name" value="gag_pre-integrs"/>
    <property type="match status" value="1"/>
</dbReference>
<keyword evidence="8" id="KW-0808">Transferase</keyword>